<evidence type="ECO:0000256" key="7">
    <source>
        <dbReference type="SAM" id="Phobius"/>
    </source>
</evidence>
<accession>A0ABY1WPV1</accession>
<keyword evidence="4 7" id="KW-0812">Transmembrane</keyword>
<feature type="transmembrane region" description="Helical" evidence="7">
    <location>
        <begin position="85"/>
        <end position="105"/>
    </location>
</feature>
<reference evidence="10" key="1">
    <citation type="submission" date="2019-02" db="EMBL/GenBank/DDBJ databases">
        <title>Draft genome sequence of Muricauda sp. 176CP4-71.</title>
        <authorList>
            <person name="Park J.-S."/>
        </authorList>
    </citation>
    <scope>NUCLEOTIDE SEQUENCE [LARGE SCALE GENOMIC DNA]</scope>
    <source>
        <strain evidence="10">176GS2-150</strain>
    </source>
</reference>
<evidence type="ECO:0000256" key="5">
    <source>
        <dbReference type="ARBA" id="ARBA00022989"/>
    </source>
</evidence>
<dbReference type="Proteomes" id="UP000292544">
    <property type="component" value="Unassembled WGS sequence"/>
</dbReference>
<feature type="transmembrane region" description="Helical" evidence="7">
    <location>
        <begin position="9"/>
        <end position="26"/>
    </location>
</feature>
<keyword evidence="10" id="KW-1185">Reference proteome</keyword>
<dbReference type="EMBL" id="SHLY01000002">
    <property type="protein sequence ID" value="TAA46754.1"/>
    <property type="molecule type" value="Genomic_DNA"/>
</dbReference>
<feature type="transmembrane region" description="Helical" evidence="7">
    <location>
        <begin position="311"/>
        <end position="333"/>
    </location>
</feature>
<proteinExistence type="inferred from homology"/>
<dbReference type="PANTHER" id="PTHR40074">
    <property type="entry name" value="O-ACETYLTRANSFERASE WECH"/>
    <property type="match status" value="1"/>
</dbReference>
<evidence type="ECO:0000256" key="2">
    <source>
        <dbReference type="ARBA" id="ARBA00007400"/>
    </source>
</evidence>
<evidence type="ECO:0000256" key="1">
    <source>
        <dbReference type="ARBA" id="ARBA00004651"/>
    </source>
</evidence>
<name>A0ABY1WPV1_9GAMM</name>
<evidence type="ECO:0000256" key="4">
    <source>
        <dbReference type="ARBA" id="ARBA00022692"/>
    </source>
</evidence>
<evidence type="ECO:0000256" key="6">
    <source>
        <dbReference type="ARBA" id="ARBA00023136"/>
    </source>
</evidence>
<evidence type="ECO:0000313" key="10">
    <source>
        <dbReference type="Proteomes" id="UP000292544"/>
    </source>
</evidence>
<keyword evidence="3" id="KW-1003">Cell membrane</keyword>
<dbReference type="InterPro" id="IPR002656">
    <property type="entry name" value="Acyl_transf_3_dom"/>
</dbReference>
<gene>
    <name evidence="9" type="ORF">EXY25_05730</name>
</gene>
<evidence type="ECO:0000313" key="9">
    <source>
        <dbReference type="EMBL" id="TAA46754.1"/>
    </source>
</evidence>
<feature type="transmembrane region" description="Helical" evidence="7">
    <location>
        <begin position="197"/>
        <end position="214"/>
    </location>
</feature>
<comment type="caution">
    <text evidence="9">The sequence shown here is derived from an EMBL/GenBank/DDBJ whole genome shotgun (WGS) entry which is preliminary data.</text>
</comment>
<evidence type="ECO:0000259" key="8">
    <source>
        <dbReference type="Pfam" id="PF01757"/>
    </source>
</evidence>
<feature type="transmembrane region" description="Helical" evidence="7">
    <location>
        <begin position="284"/>
        <end position="305"/>
    </location>
</feature>
<protein>
    <recommendedName>
        <fullName evidence="8">Acyltransferase 3 domain-containing protein</fullName>
    </recommendedName>
</protein>
<sequence>MNRIESVDIFRFVAIVAVITIHTSPFRSDATVGNEAYNYIDFILNQISRFAVPFFFIISGYFWGAKIRNGSDPVLTTRNMAKRILLIYLAWCFIYILPVNISSIYEHGILGPLKLSYWKIRDLTQDPMTLLVQGTKIHLWFLFGMLCALALSAFLIINKNTKILFVLALSMYFFGVLARSYSNTPIGIDIDFNTRNGPFFSTLPFVTGYFLSGINARHRWAFYGLFLFILGSMLHFFEAYFLWKSYNTPPTQDYMFGTFFMGLGVAVSALSNHPGLKSKTFSDIGKMTLGIYAVHFIFIDLLTPLDKVLDSVFWEVGYLIVVIYLSILAAKLLSKYKLTNRIVV</sequence>
<dbReference type="Pfam" id="PF01757">
    <property type="entry name" value="Acyl_transf_3"/>
    <property type="match status" value="1"/>
</dbReference>
<feature type="transmembrane region" description="Helical" evidence="7">
    <location>
        <begin position="137"/>
        <end position="157"/>
    </location>
</feature>
<feature type="transmembrane region" description="Helical" evidence="7">
    <location>
        <begin position="164"/>
        <end position="182"/>
    </location>
</feature>
<comment type="similarity">
    <text evidence="2">Belongs to the acyltransferase 3 family.</text>
</comment>
<feature type="domain" description="Acyltransferase 3" evidence="8">
    <location>
        <begin position="5"/>
        <end position="330"/>
    </location>
</feature>
<feature type="transmembrane region" description="Helical" evidence="7">
    <location>
        <begin position="221"/>
        <end position="242"/>
    </location>
</feature>
<keyword evidence="6 7" id="KW-0472">Membrane</keyword>
<organism evidence="9 10">
    <name type="scientific">Corallincola spongiicola</name>
    <dbReference type="NCBI Taxonomy" id="2520508"/>
    <lineage>
        <taxon>Bacteria</taxon>
        <taxon>Pseudomonadati</taxon>
        <taxon>Pseudomonadota</taxon>
        <taxon>Gammaproteobacteria</taxon>
        <taxon>Alteromonadales</taxon>
        <taxon>Psychromonadaceae</taxon>
        <taxon>Corallincola</taxon>
    </lineage>
</organism>
<dbReference type="PANTHER" id="PTHR40074:SF2">
    <property type="entry name" value="O-ACETYLTRANSFERASE WECH"/>
    <property type="match status" value="1"/>
</dbReference>
<dbReference type="RefSeq" id="WP_130566068.1">
    <property type="nucleotide sequence ID" value="NZ_SHLY01000002.1"/>
</dbReference>
<feature type="transmembrane region" description="Helical" evidence="7">
    <location>
        <begin position="46"/>
        <end position="64"/>
    </location>
</feature>
<comment type="subcellular location">
    <subcellularLocation>
        <location evidence="1">Cell membrane</location>
        <topology evidence="1">Multi-pass membrane protein</topology>
    </subcellularLocation>
</comment>
<feature type="transmembrane region" description="Helical" evidence="7">
    <location>
        <begin position="254"/>
        <end position="272"/>
    </location>
</feature>
<evidence type="ECO:0000256" key="3">
    <source>
        <dbReference type="ARBA" id="ARBA00022475"/>
    </source>
</evidence>
<keyword evidence="5 7" id="KW-1133">Transmembrane helix</keyword>